<dbReference type="EMBL" id="BAAAUT010000020">
    <property type="protein sequence ID" value="GAA3135899.1"/>
    <property type="molecule type" value="Genomic_DNA"/>
</dbReference>
<keyword evidence="4" id="KW-0808">Transferase</keyword>
<dbReference type="PROSITE" id="PS00647">
    <property type="entry name" value="THYMID_PHOSPHORYLASE"/>
    <property type="match status" value="1"/>
</dbReference>
<dbReference type="PANTHER" id="PTHR10515">
    <property type="entry name" value="THYMIDINE PHOSPHORYLASE"/>
    <property type="match status" value="1"/>
</dbReference>
<evidence type="ECO:0000313" key="6">
    <source>
        <dbReference type="EMBL" id="GAA3135899.1"/>
    </source>
</evidence>
<name>A0ABP6N5F1_9ACTN</name>
<organism evidence="6 7">
    <name type="scientific">Planomonospora alba</name>
    <dbReference type="NCBI Taxonomy" id="161354"/>
    <lineage>
        <taxon>Bacteria</taxon>
        <taxon>Bacillati</taxon>
        <taxon>Actinomycetota</taxon>
        <taxon>Actinomycetes</taxon>
        <taxon>Streptosporangiales</taxon>
        <taxon>Streptosporangiaceae</taxon>
        <taxon>Planomonospora</taxon>
    </lineage>
</organism>
<evidence type="ECO:0000256" key="2">
    <source>
        <dbReference type="ARBA" id="ARBA00011738"/>
    </source>
</evidence>
<dbReference type="Pfam" id="PF07831">
    <property type="entry name" value="PYNP_C"/>
    <property type="match status" value="1"/>
</dbReference>
<dbReference type="SUPFAM" id="SSF54680">
    <property type="entry name" value="Pyrimidine nucleoside phosphorylase C-terminal domain"/>
    <property type="match status" value="1"/>
</dbReference>
<dbReference type="InterPro" id="IPR000312">
    <property type="entry name" value="Glycosyl_Trfase_fam3"/>
</dbReference>
<dbReference type="PIRSF" id="PIRSF000478">
    <property type="entry name" value="TP_PyNP"/>
    <property type="match status" value="1"/>
</dbReference>
<dbReference type="Pfam" id="PF02885">
    <property type="entry name" value="Glycos_trans_3N"/>
    <property type="match status" value="1"/>
</dbReference>
<dbReference type="SMART" id="SM00941">
    <property type="entry name" value="PYNP_C"/>
    <property type="match status" value="1"/>
</dbReference>
<gene>
    <name evidence="6" type="ORF">GCM10010466_28340</name>
</gene>
<dbReference type="Gene3D" id="3.40.1030.10">
    <property type="entry name" value="Nucleoside phosphorylase/phosphoribosyltransferase catalytic domain"/>
    <property type="match status" value="1"/>
</dbReference>
<protein>
    <submittedName>
        <fullName evidence="6">Thymidine phosphorylase</fullName>
    </submittedName>
</protein>
<sequence>MDAIDVIVTKRDGRELSTEQIDWVIDAYTKGVVADEQMSALAMAVLLNGMTRREIAEWTQAMIRSGNRMDWSSLPGRTTDKHSTGGVGDKITLPLAPLVAACGGYVPQLSGRGLGHTGGTLDKLESIPGWRASLSNAEMLGVLREAGAVICAAGEGLAPADKKLYALRDVTGTVEAIPLIASSIMSKKIAEGTGALVLDVKVGSGAFMKTVDRARELATTMVELGTDAGVNTVALLTAMDRPLGRTVGNALEVAESVEVLAGGGPEDVVELTVRLAREMLSAAGLDGGKDPADALKDGSAMDAWRRMISAQGGDPDAALPTAAETMDVVAPASGVLTRLDAYGVGLAAWRLGAGRERKEDPVSFGAGITLHARPGEEVREGQPLMTLHADDASRFERALAALDGAYAIGGAGEVDLLPLVIDRIRA</sequence>
<evidence type="ECO:0000256" key="3">
    <source>
        <dbReference type="ARBA" id="ARBA00022676"/>
    </source>
</evidence>
<dbReference type="Gene3D" id="3.90.1170.30">
    <property type="entry name" value="Pyrimidine nucleoside phosphorylase-like, C-terminal domain"/>
    <property type="match status" value="1"/>
</dbReference>
<comment type="caution">
    <text evidence="6">The sequence shown here is derived from an EMBL/GenBank/DDBJ whole genome shotgun (WGS) entry which is preliminary data.</text>
</comment>
<feature type="domain" description="Pyrimidine nucleoside phosphorylase C-terminal" evidence="5">
    <location>
        <begin position="335"/>
        <end position="409"/>
    </location>
</feature>
<dbReference type="RefSeq" id="WP_344859558.1">
    <property type="nucleotide sequence ID" value="NZ_BAAAUT010000020.1"/>
</dbReference>
<dbReference type="InterPro" id="IPR013102">
    <property type="entry name" value="PYNP_C"/>
</dbReference>
<keyword evidence="3" id="KW-0328">Glycosyltransferase</keyword>
<accession>A0ABP6N5F1</accession>
<comment type="similarity">
    <text evidence="1">Belongs to the thymidine/pyrimidine-nucleoside phosphorylase family.</text>
</comment>
<comment type="subunit">
    <text evidence="2">Homodimer.</text>
</comment>
<keyword evidence="7" id="KW-1185">Reference proteome</keyword>
<dbReference type="InterPro" id="IPR017872">
    <property type="entry name" value="Pyrmidine_PPase_CS"/>
</dbReference>
<dbReference type="Gene3D" id="1.20.970.10">
    <property type="entry name" value="Transferase, Pyrimidine Nucleoside Phosphorylase, Chain C"/>
    <property type="match status" value="1"/>
</dbReference>
<evidence type="ECO:0000313" key="7">
    <source>
        <dbReference type="Proteomes" id="UP001500320"/>
    </source>
</evidence>
<evidence type="ECO:0000259" key="5">
    <source>
        <dbReference type="SMART" id="SM00941"/>
    </source>
</evidence>
<dbReference type="PANTHER" id="PTHR10515:SF0">
    <property type="entry name" value="THYMIDINE PHOSPHORYLASE"/>
    <property type="match status" value="1"/>
</dbReference>
<evidence type="ECO:0000256" key="1">
    <source>
        <dbReference type="ARBA" id="ARBA00006915"/>
    </source>
</evidence>
<dbReference type="InterPro" id="IPR036566">
    <property type="entry name" value="PYNP-like_C_sf"/>
</dbReference>
<dbReference type="InterPro" id="IPR018090">
    <property type="entry name" value="Pyrmidine_PPas_bac/euk"/>
</dbReference>
<dbReference type="InterPro" id="IPR017459">
    <property type="entry name" value="Glycosyl_Trfase_fam3_N_dom"/>
</dbReference>
<dbReference type="NCBIfam" id="NF004490">
    <property type="entry name" value="PRK05820.1"/>
    <property type="match status" value="1"/>
</dbReference>
<proteinExistence type="inferred from homology"/>
<dbReference type="SUPFAM" id="SSF52418">
    <property type="entry name" value="Nucleoside phosphorylase/phosphoribosyltransferase catalytic domain"/>
    <property type="match status" value="1"/>
</dbReference>
<dbReference type="SUPFAM" id="SSF47648">
    <property type="entry name" value="Nucleoside phosphorylase/phosphoribosyltransferase N-terminal domain"/>
    <property type="match status" value="1"/>
</dbReference>
<dbReference type="InterPro" id="IPR000053">
    <property type="entry name" value="Thymidine/pyrmidine_PPase"/>
</dbReference>
<dbReference type="NCBIfam" id="TIGR02644">
    <property type="entry name" value="Y_phosphoryl"/>
    <property type="match status" value="1"/>
</dbReference>
<dbReference type="Proteomes" id="UP001500320">
    <property type="component" value="Unassembled WGS sequence"/>
</dbReference>
<evidence type="ECO:0000256" key="4">
    <source>
        <dbReference type="ARBA" id="ARBA00022679"/>
    </source>
</evidence>
<dbReference type="InterPro" id="IPR036320">
    <property type="entry name" value="Glycosyl_Trfase_fam3_N_dom_sf"/>
</dbReference>
<reference evidence="7" key="1">
    <citation type="journal article" date="2019" name="Int. J. Syst. Evol. Microbiol.">
        <title>The Global Catalogue of Microorganisms (GCM) 10K type strain sequencing project: providing services to taxonomists for standard genome sequencing and annotation.</title>
        <authorList>
            <consortium name="The Broad Institute Genomics Platform"/>
            <consortium name="The Broad Institute Genome Sequencing Center for Infectious Disease"/>
            <person name="Wu L."/>
            <person name="Ma J."/>
        </authorList>
    </citation>
    <scope>NUCLEOTIDE SEQUENCE [LARGE SCALE GENOMIC DNA]</scope>
    <source>
        <strain evidence="7">JCM 9373</strain>
    </source>
</reference>
<dbReference type="InterPro" id="IPR035902">
    <property type="entry name" value="Nuc_phospho_transferase"/>
</dbReference>
<dbReference type="Pfam" id="PF00591">
    <property type="entry name" value="Glycos_transf_3"/>
    <property type="match status" value="1"/>
</dbReference>